<feature type="compositionally biased region" description="Acidic residues" evidence="1">
    <location>
        <begin position="194"/>
        <end position="206"/>
    </location>
</feature>
<sequence>MQNNRDILMEFNNNGKTNINISSLEKKTVVSEKVTTRKLNTIEKRLKKKRMMVYKPKNYEMESITSFFQPLNKEDRGSNNLNESNQVIATDMLQNNTNNKIYKDPNNVDKLNQTIIDHASNANELKDSITIDTKQDESSTSCSRKEELSKIENSTNSLKNSHHISVCHNTCQDDDYTRQDEKNTKWDDQNTSQDDNDTIQDTSQDDDNVRRNTSQDDDNVRRNTSQDDNNVRRNTSQDDNNTSQDGNNNASQDDNNASRDVKNISQDGKDRNINYEILSSNAESSKSQLSKLTSSFRGKEKGSNTCICALCSKDLTKFGIVTREAHLNRCLEKVEIIDVDEENDKNRNDKKEIQSENSNIDNIKSFDISTLSNQKFPLLSTITICPCCQKKFSSRIKDIKGKMNHVKKCGNKQGYTVTKMLSLLQELAQDVASRKDTQLTNYFSSKQKEERTATVSRTYQVSSIEGLDQDTDFKSNVVITAVSIVEEKRKKRKVEEDSDDDFRMAKVLSLSEARERNRKRWMNKNKKRKVVYTLETTPIIPPSESIAKARRRAQHMFFKKRTMKDIVKRPPTPTFGPSKLAKRFEYPPINLNKDENEIITKTQRKSLWKIQALGGPESTLTNDDYITDMLRNAESSYLPPPNGRRFSSFTLRPFRRRFEICSRCINKYWGRLPSENEPERDENVERNYYYYQ</sequence>
<name>A0A397HA52_9GLOM</name>
<dbReference type="AlphaFoldDB" id="A0A397HA52"/>
<proteinExistence type="predicted"/>
<feature type="region of interest" description="Disordered" evidence="1">
    <location>
        <begin position="130"/>
        <end position="158"/>
    </location>
</feature>
<comment type="caution">
    <text evidence="2">The sequence shown here is derived from an EMBL/GenBank/DDBJ whole genome shotgun (WGS) entry which is preliminary data.</text>
</comment>
<keyword evidence="3" id="KW-1185">Reference proteome</keyword>
<feature type="compositionally biased region" description="Basic and acidic residues" evidence="1">
    <location>
        <begin position="256"/>
        <end position="272"/>
    </location>
</feature>
<organism evidence="2 3">
    <name type="scientific">Diversispora epigaea</name>
    <dbReference type="NCBI Taxonomy" id="1348612"/>
    <lineage>
        <taxon>Eukaryota</taxon>
        <taxon>Fungi</taxon>
        <taxon>Fungi incertae sedis</taxon>
        <taxon>Mucoromycota</taxon>
        <taxon>Glomeromycotina</taxon>
        <taxon>Glomeromycetes</taxon>
        <taxon>Diversisporales</taxon>
        <taxon>Diversisporaceae</taxon>
        <taxon>Diversispora</taxon>
    </lineage>
</organism>
<gene>
    <name evidence="2" type="ORF">Glove_360g76</name>
</gene>
<dbReference type="Proteomes" id="UP000266861">
    <property type="component" value="Unassembled WGS sequence"/>
</dbReference>
<feature type="compositionally biased region" description="Basic and acidic residues" evidence="1">
    <location>
        <begin position="130"/>
        <end position="150"/>
    </location>
</feature>
<protein>
    <submittedName>
        <fullName evidence="2">Uncharacterized protein</fullName>
    </submittedName>
</protein>
<dbReference type="PANTHER" id="PTHR21541:SF3">
    <property type="entry name" value="STRUCTURE-SPECIFIC ENDONUCLEASE SUBUNIT SLX4"/>
    <property type="match status" value="1"/>
</dbReference>
<feature type="region of interest" description="Disordered" evidence="1">
    <location>
        <begin position="182"/>
        <end position="272"/>
    </location>
</feature>
<evidence type="ECO:0000256" key="1">
    <source>
        <dbReference type="SAM" id="MobiDB-lite"/>
    </source>
</evidence>
<reference evidence="2 3" key="1">
    <citation type="submission" date="2018-08" db="EMBL/GenBank/DDBJ databases">
        <title>Genome and evolution of the arbuscular mycorrhizal fungus Diversispora epigaea (formerly Glomus versiforme) and its bacterial endosymbionts.</title>
        <authorList>
            <person name="Sun X."/>
            <person name="Fei Z."/>
            <person name="Harrison M."/>
        </authorList>
    </citation>
    <scope>NUCLEOTIDE SEQUENCE [LARGE SCALE GENOMIC DNA]</scope>
    <source>
        <strain evidence="2 3">IT104</strain>
    </source>
</reference>
<dbReference type="GO" id="GO:0000712">
    <property type="term" value="P:resolution of meiotic recombination intermediates"/>
    <property type="evidence" value="ECO:0007669"/>
    <property type="project" value="TreeGrafter"/>
</dbReference>
<dbReference type="EMBL" id="PQFF01000327">
    <property type="protein sequence ID" value="RHZ59877.1"/>
    <property type="molecule type" value="Genomic_DNA"/>
</dbReference>
<accession>A0A397HA52</accession>
<evidence type="ECO:0000313" key="3">
    <source>
        <dbReference type="Proteomes" id="UP000266861"/>
    </source>
</evidence>
<evidence type="ECO:0000313" key="2">
    <source>
        <dbReference type="EMBL" id="RHZ59877.1"/>
    </source>
</evidence>
<dbReference type="OrthoDB" id="5576441at2759"/>
<feature type="compositionally biased region" description="Polar residues" evidence="1">
    <location>
        <begin position="232"/>
        <end position="242"/>
    </location>
</feature>
<dbReference type="PANTHER" id="PTHR21541">
    <property type="entry name" value="BTB POZ DOMAIN CONTAINING 12"/>
    <property type="match status" value="1"/>
</dbReference>
<feature type="compositionally biased region" description="Low complexity" evidence="1">
    <location>
        <begin position="243"/>
        <end position="255"/>
    </location>
</feature>
<dbReference type="GO" id="GO:0033557">
    <property type="term" value="C:Slx1-Slx4 complex"/>
    <property type="evidence" value="ECO:0007669"/>
    <property type="project" value="TreeGrafter"/>
</dbReference>
<dbReference type="STRING" id="1348612.A0A397HA52"/>
<feature type="compositionally biased region" description="Basic and acidic residues" evidence="1">
    <location>
        <begin position="207"/>
        <end position="231"/>
    </location>
</feature>